<dbReference type="Pfam" id="PF01823">
    <property type="entry name" value="MACPF"/>
    <property type="match status" value="1"/>
</dbReference>
<dbReference type="InterPro" id="IPR020864">
    <property type="entry name" value="MACPF"/>
</dbReference>
<dbReference type="Ensembl" id="ENSSHAT00000030343.1">
    <property type="protein sequence ID" value="ENSSHAP00000037011.1"/>
    <property type="gene ID" value="ENSSHAG00000029817.1"/>
</dbReference>
<reference evidence="3 4" key="1">
    <citation type="journal article" date="2011" name="Proc. Natl. Acad. Sci. U.S.A.">
        <title>Genetic diversity and population structure of the endangered marsupial Sarcophilus harrisii (Tasmanian devil).</title>
        <authorList>
            <person name="Miller W."/>
            <person name="Hayes V.M."/>
            <person name="Ratan A."/>
            <person name="Petersen D.C."/>
            <person name="Wittekindt N.E."/>
            <person name="Miller J."/>
            <person name="Walenz B."/>
            <person name="Knight J."/>
            <person name="Qi J."/>
            <person name="Zhao F."/>
            <person name="Wang Q."/>
            <person name="Bedoya-Reina O.C."/>
            <person name="Katiyar N."/>
            <person name="Tomsho L.P."/>
            <person name="Kasson L.M."/>
            <person name="Hardie R.A."/>
            <person name="Woodbridge P."/>
            <person name="Tindall E.A."/>
            <person name="Bertelsen M.F."/>
            <person name="Dixon D."/>
            <person name="Pyecroft S."/>
            <person name="Helgen K.M."/>
            <person name="Lesk A.M."/>
            <person name="Pringle T.H."/>
            <person name="Patterson N."/>
            <person name="Zhang Y."/>
            <person name="Kreiss A."/>
            <person name="Woods G.M."/>
            <person name="Jones M.E."/>
            <person name="Schuster S.C."/>
        </authorList>
    </citation>
    <scope>NUCLEOTIDE SEQUENCE [LARGE SCALE GENOMIC DNA]</scope>
</reference>
<feature type="domain" description="MACPF" evidence="2">
    <location>
        <begin position="273"/>
        <end position="365"/>
    </location>
</feature>
<keyword evidence="4" id="KW-1185">Reference proteome</keyword>
<feature type="region of interest" description="Disordered" evidence="1">
    <location>
        <begin position="1"/>
        <end position="20"/>
    </location>
</feature>
<evidence type="ECO:0000313" key="3">
    <source>
        <dbReference type="Ensembl" id="ENSSHAP00000037011.1"/>
    </source>
</evidence>
<evidence type="ECO:0000313" key="4">
    <source>
        <dbReference type="Proteomes" id="UP000007648"/>
    </source>
</evidence>
<reference evidence="3" key="3">
    <citation type="submission" date="2025-09" db="UniProtKB">
        <authorList>
            <consortium name="Ensembl"/>
        </authorList>
    </citation>
    <scope>IDENTIFICATION</scope>
</reference>
<dbReference type="AlphaFoldDB" id="A0A7N4PH95"/>
<accession>A0A7N4PH95</accession>
<dbReference type="InParanoid" id="A0A7N4PH95"/>
<evidence type="ECO:0000259" key="2">
    <source>
        <dbReference type="Pfam" id="PF01823"/>
    </source>
</evidence>
<sequence length="381" mass="43778">MATPGNNEGEPHLNDPRKRNLEDKLKELGLDAQRWIPILQEHLGVTSVQALQHVKHKEILTLKSQANHPWEKRALEKLLSLCNSQGSEEMQEKHWELVKKRQEQAQSALNELREMQAAGKSREEVIVREKEEELRQAMEIPAKYWPLSEKPLVEVIENMKRNLSLMESTLSHRENLPDRELLKRVSGGLALQGIYQTNHPEDLLEKREELISLPENFFLLNPQQRSGMETKRFLSSNDESMFTQSMEILGFSVSFLAKGGGWGLNLETSTKDSRSSDSRDVQKSHSEETYSCTTKFCYIPLASCHFARDQLHLSKSALQELKQLEELLSYSNSAETHSLLKQRCEAFFKRFGSHVNQGPLHLGGVFWWKAVAAGFRQDFQD</sequence>
<reference evidence="3" key="2">
    <citation type="submission" date="2025-08" db="UniProtKB">
        <authorList>
            <consortium name="Ensembl"/>
        </authorList>
    </citation>
    <scope>IDENTIFICATION</scope>
</reference>
<feature type="compositionally biased region" description="Basic and acidic residues" evidence="1">
    <location>
        <begin position="9"/>
        <end position="20"/>
    </location>
</feature>
<dbReference type="GeneTree" id="ENSGT00940000154393"/>
<dbReference type="Proteomes" id="UP000007648">
    <property type="component" value="Unassembled WGS sequence"/>
</dbReference>
<evidence type="ECO:0000256" key="1">
    <source>
        <dbReference type="SAM" id="MobiDB-lite"/>
    </source>
</evidence>
<protein>
    <recommendedName>
        <fullName evidence="2">MACPF domain-containing protein</fullName>
    </recommendedName>
</protein>
<proteinExistence type="predicted"/>
<name>A0A7N4PH95_SARHA</name>
<organism evidence="3 4">
    <name type="scientific">Sarcophilus harrisii</name>
    <name type="common">Tasmanian devil</name>
    <name type="synonym">Sarcophilus laniarius</name>
    <dbReference type="NCBI Taxonomy" id="9305"/>
    <lineage>
        <taxon>Eukaryota</taxon>
        <taxon>Metazoa</taxon>
        <taxon>Chordata</taxon>
        <taxon>Craniata</taxon>
        <taxon>Vertebrata</taxon>
        <taxon>Euteleostomi</taxon>
        <taxon>Mammalia</taxon>
        <taxon>Metatheria</taxon>
        <taxon>Dasyuromorphia</taxon>
        <taxon>Dasyuridae</taxon>
        <taxon>Sarcophilus</taxon>
    </lineage>
</organism>